<protein>
    <submittedName>
        <fullName evidence="1">Uncharacterized protein</fullName>
    </submittedName>
</protein>
<keyword evidence="2" id="KW-1185">Reference proteome</keyword>
<dbReference type="Proteomes" id="UP000289257">
    <property type="component" value="Unassembled WGS sequence"/>
</dbReference>
<organism evidence="1 2">
    <name type="scientific">Candidatus Microsaccharimonas sossegonensis</name>
    <dbReference type="NCBI Taxonomy" id="2506948"/>
    <lineage>
        <taxon>Bacteria</taxon>
        <taxon>Candidatus Saccharimonadota</taxon>
        <taxon>Candidatus Saccharimonadia</taxon>
        <taxon>Candidatus Saccharimonadales</taxon>
        <taxon>Candidatus Saccharimonadaceae</taxon>
        <taxon>Candidatus Microsaccharimonas</taxon>
    </lineage>
</organism>
<dbReference type="EMBL" id="SCKX01000001">
    <property type="protein sequence ID" value="RWZ78155.1"/>
    <property type="molecule type" value="Genomic_DNA"/>
</dbReference>
<comment type="caution">
    <text evidence="1">The sequence shown here is derived from an EMBL/GenBank/DDBJ whole genome shotgun (WGS) entry which is preliminary data.</text>
</comment>
<gene>
    <name evidence="1" type="ORF">EOT05_00035</name>
</gene>
<evidence type="ECO:0000313" key="2">
    <source>
        <dbReference type="Proteomes" id="UP000289257"/>
    </source>
</evidence>
<sequence>MTESFQYEDTSSNRVQLENGQIEVFFDGEGLEKHTSIILDTAEELTVIEATSHGVFEYEELILPQGNILVPAEMSFEKRVMGFYGLVEPVIRFNASSLLRTTEYRRDMRFLDIISNVSTVTERKTIQRRLLENEEARIPDILTQQRELFDSDESLELWLRLEAVHNPDKELVGKIIMARLAFFMNHHTHIGMTPIIYNAAGTLTRIPPQLEIHENWLYTEAT</sequence>
<evidence type="ECO:0000313" key="1">
    <source>
        <dbReference type="EMBL" id="RWZ78155.1"/>
    </source>
</evidence>
<proteinExistence type="predicted"/>
<dbReference type="AlphaFoldDB" id="A0A4Q0AG81"/>
<accession>A0A4Q0AG81</accession>
<name>A0A4Q0AG81_9BACT</name>
<reference evidence="1" key="1">
    <citation type="submission" date="2019-01" db="EMBL/GenBank/DDBJ databases">
        <title>Genomic signatures and co-occurrence patterns of the ultra-small Saccharimodia (Patescibacteria phylum) suggest a symbiotic lifestyle.</title>
        <authorList>
            <person name="Lemos L."/>
            <person name="Medeiros J."/>
            <person name="Andreote F."/>
            <person name="Fernandes G."/>
            <person name="Varani A."/>
            <person name="Oliveira G."/>
            <person name="Pylro V."/>
        </authorList>
    </citation>
    <scope>NUCLEOTIDE SEQUENCE [LARGE SCALE GENOMIC DNA]</scope>
    <source>
        <strain evidence="1">AMD02</strain>
    </source>
</reference>